<keyword evidence="9" id="KW-1185">Reference proteome</keyword>
<dbReference type="Proteomes" id="UP000194664">
    <property type="component" value="Unassembled WGS sequence"/>
</dbReference>
<dbReference type="InterPro" id="IPR039425">
    <property type="entry name" value="RNA_pol_sigma-70-like"/>
</dbReference>
<sequence length="195" mass="21442">MDMAFDEYAGAPDSALLVAFANGDSAAARLLVVRLSPRALGQAQRMLNDRAAAEDVVQEAFLRLWKIAPDWRQGEAQVSTWLYRVVANLCTDRLRVRRRNVDFDKIAEPEDSAPSVAQKMQDEARHDALAAALAEMPERQAQAVSLRHLEGLGNPEIAQIMDISVEAVESLTARGKRTLASILASKKAELGFNDE</sequence>
<dbReference type="GO" id="GO:0006352">
    <property type="term" value="P:DNA-templated transcription initiation"/>
    <property type="evidence" value="ECO:0007669"/>
    <property type="project" value="InterPro"/>
</dbReference>
<comment type="caution">
    <text evidence="8">The sequence shown here is derived from an EMBL/GenBank/DDBJ whole genome shotgun (WGS) entry which is preliminary data.</text>
</comment>
<dbReference type="EMBL" id="MSPP01000003">
    <property type="protein sequence ID" value="OUD09095.1"/>
    <property type="molecule type" value="Genomic_DNA"/>
</dbReference>
<organism evidence="8 9">
    <name type="scientific">Marivivens niveibacter</name>
    <dbReference type="NCBI Taxonomy" id="1930667"/>
    <lineage>
        <taxon>Bacteria</taxon>
        <taxon>Pseudomonadati</taxon>
        <taxon>Pseudomonadota</taxon>
        <taxon>Alphaproteobacteria</taxon>
        <taxon>Rhodobacterales</taxon>
        <taxon>Paracoccaceae</taxon>
        <taxon>Marivivens group</taxon>
        <taxon>Marivivens</taxon>
    </lineage>
</organism>
<gene>
    <name evidence="8" type="ORF">BVC71_10315</name>
</gene>
<reference evidence="8 9" key="1">
    <citation type="submission" date="2016-12" db="EMBL/GenBank/DDBJ databases">
        <title>The draft genome sequence of HSLHS2.</title>
        <authorList>
            <person name="Hu D."/>
            <person name="Wang L."/>
            <person name="Shao Z."/>
        </authorList>
    </citation>
    <scope>NUCLEOTIDE SEQUENCE [LARGE SCALE GENOMIC DNA]</scope>
    <source>
        <strain evidence="8">MCCC 1A06712</strain>
    </source>
</reference>
<evidence type="ECO:0000256" key="3">
    <source>
        <dbReference type="ARBA" id="ARBA00023082"/>
    </source>
</evidence>
<dbReference type="Pfam" id="PF08281">
    <property type="entry name" value="Sigma70_r4_2"/>
    <property type="match status" value="1"/>
</dbReference>
<evidence type="ECO:0000259" key="7">
    <source>
        <dbReference type="Pfam" id="PF08281"/>
    </source>
</evidence>
<evidence type="ECO:0000256" key="4">
    <source>
        <dbReference type="ARBA" id="ARBA00023125"/>
    </source>
</evidence>
<dbReference type="NCBIfam" id="NF009176">
    <property type="entry name" value="PRK12524.1"/>
    <property type="match status" value="1"/>
</dbReference>
<comment type="similarity">
    <text evidence="1">Belongs to the sigma-70 factor family. ECF subfamily.</text>
</comment>
<dbReference type="PANTHER" id="PTHR43133">
    <property type="entry name" value="RNA POLYMERASE ECF-TYPE SIGMA FACTO"/>
    <property type="match status" value="1"/>
</dbReference>
<keyword evidence="2" id="KW-0805">Transcription regulation</keyword>
<keyword evidence="5" id="KW-0804">Transcription</keyword>
<dbReference type="InterPro" id="IPR007627">
    <property type="entry name" value="RNA_pol_sigma70_r2"/>
</dbReference>
<dbReference type="PANTHER" id="PTHR43133:SF8">
    <property type="entry name" value="RNA POLYMERASE SIGMA FACTOR HI_1459-RELATED"/>
    <property type="match status" value="1"/>
</dbReference>
<dbReference type="OrthoDB" id="9780326at2"/>
<evidence type="ECO:0000313" key="8">
    <source>
        <dbReference type="EMBL" id="OUD09095.1"/>
    </source>
</evidence>
<evidence type="ECO:0000256" key="5">
    <source>
        <dbReference type="ARBA" id="ARBA00023163"/>
    </source>
</evidence>
<name>A0A251WY92_9RHOB</name>
<protein>
    <submittedName>
        <fullName evidence="8">RNA polymerase subunit sigma</fullName>
    </submittedName>
</protein>
<keyword evidence="4" id="KW-0238">DNA-binding</keyword>
<feature type="domain" description="RNA polymerase sigma-70 region 2" evidence="6">
    <location>
        <begin position="31"/>
        <end position="99"/>
    </location>
</feature>
<evidence type="ECO:0000256" key="1">
    <source>
        <dbReference type="ARBA" id="ARBA00010641"/>
    </source>
</evidence>
<dbReference type="InterPro" id="IPR013325">
    <property type="entry name" value="RNA_pol_sigma_r2"/>
</dbReference>
<feature type="domain" description="RNA polymerase sigma factor 70 region 4 type 2" evidence="7">
    <location>
        <begin position="127"/>
        <end position="179"/>
    </location>
</feature>
<dbReference type="InterPro" id="IPR014284">
    <property type="entry name" value="RNA_pol_sigma-70_dom"/>
</dbReference>
<dbReference type="Gene3D" id="1.10.10.10">
    <property type="entry name" value="Winged helix-like DNA-binding domain superfamily/Winged helix DNA-binding domain"/>
    <property type="match status" value="1"/>
</dbReference>
<dbReference type="SUPFAM" id="SSF88659">
    <property type="entry name" value="Sigma3 and sigma4 domains of RNA polymerase sigma factors"/>
    <property type="match status" value="1"/>
</dbReference>
<dbReference type="GO" id="GO:0003677">
    <property type="term" value="F:DNA binding"/>
    <property type="evidence" value="ECO:0007669"/>
    <property type="project" value="UniProtKB-KW"/>
</dbReference>
<dbReference type="SUPFAM" id="SSF88946">
    <property type="entry name" value="Sigma2 domain of RNA polymerase sigma factors"/>
    <property type="match status" value="1"/>
</dbReference>
<dbReference type="AlphaFoldDB" id="A0A251WY92"/>
<dbReference type="NCBIfam" id="TIGR02937">
    <property type="entry name" value="sigma70-ECF"/>
    <property type="match status" value="1"/>
</dbReference>
<dbReference type="Gene3D" id="1.10.1740.10">
    <property type="match status" value="1"/>
</dbReference>
<proteinExistence type="inferred from homology"/>
<dbReference type="Pfam" id="PF04542">
    <property type="entry name" value="Sigma70_r2"/>
    <property type="match status" value="1"/>
</dbReference>
<dbReference type="InterPro" id="IPR013324">
    <property type="entry name" value="RNA_pol_sigma_r3/r4-like"/>
</dbReference>
<dbReference type="GO" id="GO:0016987">
    <property type="term" value="F:sigma factor activity"/>
    <property type="evidence" value="ECO:0007669"/>
    <property type="project" value="UniProtKB-KW"/>
</dbReference>
<evidence type="ECO:0000259" key="6">
    <source>
        <dbReference type="Pfam" id="PF04542"/>
    </source>
</evidence>
<dbReference type="InterPro" id="IPR013249">
    <property type="entry name" value="RNA_pol_sigma70_r4_t2"/>
</dbReference>
<accession>A0A251WY92</accession>
<keyword evidence="3" id="KW-0731">Sigma factor</keyword>
<dbReference type="RefSeq" id="WP_086451574.1">
    <property type="nucleotide sequence ID" value="NZ_MSPP01000003.1"/>
</dbReference>
<dbReference type="CDD" id="cd06171">
    <property type="entry name" value="Sigma70_r4"/>
    <property type="match status" value="1"/>
</dbReference>
<dbReference type="InterPro" id="IPR036388">
    <property type="entry name" value="WH-like_DNA-bd_sf"/>
</dbReference>
<evidence type="ECO:0000313" key="9">
    <source>
        <dbReference type="Proteomes" id="UP000194664"/>
    </source>
</evidence>
<evidence type="ECO:0000256" key="2">
    <source>
        <dbReference type="ARBA" id="ARBA00023015"/>
    </source>
</evidence>